<gene>
    <name evidence="1" type="ordered locus">MPUT_0439</name>
</gene>
<dbReference type="RefSeq" id="WP_014035168.1">
    <property type="nucleotide sequence ID" value="NC_015946.1"/>
</dbReference>
<organism evidence="1 2">
    <name type="scientific">Mycoplasma putrefaciens (strain ATCC 15718 / NCTC 10155 / C30 KS-1 / KS-1)</name>
    <dbReference type="NCBI Taxonomy" id="743965"/>
    <lineage>
        <taxon>Bacteria</taxon>
        <taxon>Bacillati</taxon>
        <taxon>Mycoplasmatota</taxon>
        <taxon>Mollicutes</taxon>
        <taxon>Mycoplasmataceae</taxon>
        <taxon>Mycoplasma</taxon>
    </lineage>
</organism>
<sequence>MSYYYKHNFSFTYHGLQRAKERLKLQDKQDYEVKELCLKHIQSSTKSFESGSVLYISASNTNIFFVIDKKANLIITVTEISPAKQLKIFGGSSW</sequence>
<name>A0A7U3ZSN7_MYCPK</name>
<dbReference type="Proteomes" id="UP000008907">
    <property type="component" value="Chromosome"/>
</dbReference>
<dbReference type="EMBL" id="CP003021">
    <property type="protein sequence ID" value="AEM68812.1"/>
    <property type="molecule type" value="Genomic_DNA"/>
</dbReference>
<evidence type="ECO:0000313" key="2">
    <source>
        <dbReference type="Proteomes" id="UP000008907"/>
    </source>
</evidence>
<dbReference type="AlphaFoldDB" id="A0A7U3ZSN7"/>
<reference evidence="1 2" key="1">
    <citation type="journal article" date="2011" name="J. Bacteriol.">
        <title>Genome Sequence of Mycoplasma putrefaciens Type Strain KS1.</title>
        <authorList>
            <person name="Calcutt M.J."/>
            <person name="Foecking M.F."/>
        </authorList>
    </citation>
    <scope>NUCLEOTIDE SEQUENCE [LARGE SCALE GENOMIC DNA]</scope>
    <source>
        <strain evidence="2">ATCC 15718 / NCTC 10155 / C30 KS-1 / KS-1</strain>
    </source>
</reference>
<evidence type="ECO:0000313" key="1">
    <source>
        <dbReference type="EMBL" id="AEM68812.1"/>
    </source>
</evidence>
<dbReference type="KEGG" id="mpf:MPUT_0439"/>
<proteinExistence type="predicted"/>
<accession>A0A7U3ZSN7</accession>
<protein>
    <submittedName>
        <fullName evidence="1">Uncharacterized protein</fullName>
    </submittedName>
</protein>